<feature type="signal peptide" evidence="2">
    <location>
        <begin position="1"/>
        <end position="21"/>
    </location>
</feature>
<gene>
    <name evidence="3" type="ORF">HHX25_15850</name>
</gene>
<keyword evidence="4" id="KW-1185">Reference proteome</keyword>
<evidence type="ECO:0000313" key="4">
    <source>
        <dbReference type="Proteomes" id="UP000746690"/>
    </source>
</evidence>
<dbReference type="Gene3D" id="1.25.40.10">
    <property type="entry name" value="Tetratricopeptide repeat domain"/>
    <property type="match status" value="1"/>
</dbReference>
<dbReference type="Proteomes" id="UP000746690">
    <property type="component" value="Unassembled WGS sequence"/>
</dbReference>
<organism evidence="3 4">
    <name type="scientific">Flavivirga algicola</name>
    <dbReference type="NCBI Taxonomy" id="2729136"/>
    <lineage>
        <taxon>Bacteria</taxon>
        <taxon>Pseudomonadati</taxon>
        <taxon>Bacteroidota</taxon>
        <taxon>Flavobacteriia</taxon>
        <taxon>Flavobacteriales</taxon>
        <taxon>Flavobacteriaceae</taxon>
        <taxon>Flavivirga</taxon>
    </lineage>
</organism>
<protein>
    <recommendedName>
        <fullName evidence="5">Tetratricopeptide repeat protein</fullName>
    </recommendedName>
</protein>
<feature type="chain" id="PRO_5045146304" description="Tetratricopeptide repeat protein" evidence="2">
    <location>
        <begin position="22"/>
        <end position="461"/>
    </location>
</feature>
<sequence length="461" mass="53811">MKSSIIVFCVCFLSVVKISLAQNNIECKTKLSFFHEYVKAKNFDRAYEPWEFVRDSCPEQSIAIYTDGEKILKHKIKNVNNGKQKEFIEVLLKLWEKRKDYFSSQTPKGVYSVKAFQLMYDYRKMLQKTNDELYHGFDSAFKLDKEAFTNPKSLYTYFSLLVELHVEGKKTLKEVFDKYDDINEKIETEVKNYSLKLNKLIEKENDSLILTHKEKQRKASYESYLKNYDLISNNLSKIIDEKADCLNLIPLYNKDFEVKKTDSVWLKRAVNRLYYKECARDPLYEKLVKAYDRVAPSAETKIYVVTVLIKNGKTKEVDKYLAQAYNLETDVFKKSRLAYKIGLILKKKRSYAQARSYFRRSLKLNPSNGKPHLAIAAMYAASANECGNDNFNKRAVYWLAAKEAKKASRIDPTLKRVTQQFVSRYFALAPSKEQIFICTCSGKEIKIPCWINKSITVPKIN</sequence>
<evidence type="ECO:0008006" key="5">
    <source>
        <dbReference type="Google" id="ProtNLM"/>
    </source>
</evidence>
<dbReference type="InterPro" id="IPR019734">
    <property type="entry name" value="TPR_rpt"/>
</dbReference>
<comment type="caution">
    <text evidence="3">The sequence shown here is derived from an EMBL/GenBank/DDBJ whole genome shotgun (WGS) entry which is preliminary data.</text>
</comment>
<accession>A0ABX1S2W1</accession>
<dbReference type="PROSITE" id="PS50005">
    <property type="entry name" value="TPR"/>
    <property type="match status" value="1"/>
</dbReference>
<dbReference type="EMBL" id="JABBHF010000009">
    <property type="protein sequence ID" value="NMH88987.1"/>
    <property type="molecule type" value="Genomic_DNA"/>
</dbReference>
<evidence type="ECO:0000256" key="2">
    <source>
        <dbReference type="SAM" id="SignalP"/>
    </source>
</evidence>
<dbReference type="RefSeq" id="WP_169675518.1">
    <property type="nucleotide sequence ID" value="NZ_JABBHF010000009.1"/>
</dbReference>
<feature type="repeat" description="TPR" evidence="1">
    <location>
        <begin position="335"/>
        <end position="368"/>
    </location>
</feature>
<name>A0ABX1S2W1_9FLAO</name>
<keyword evidence="1" id="KW-0802">TPR repeat</keyword>
<reference evidence="3 4" key="1">
    <citation type="submission" date="2020-04" db="EMBL/GenBank/DDBJ databases">
        <title>A Flavivirga sp. nov.</title>
        <authorList>
            <person name="Sun X."/>
        </authorList>
    </citation>
    <scope>NUCLEOTIDE SEQUENCE [LARGE SCALE GENOMIC DNA]</scope>
    <source>
        <strain evidence="3 4">Y03</strain>
    </source>
</reference>
<dbReference type="Pfam" id="PF13181">
    <property type="entry name" value="TPR_8"/>
    <property type="match status" value="1"/>
</dbReference>
<proteinExistence type="predicted"/>
<dbReference type="SMART" id="SM00028">
    <property type="entry name" value="TPR"/>
    <property type="match status" value="1"/>
</dbReference>
<dbReference type="SUPFAM" id="SSF48452">
    <property type="entry name" value="TPR-like"/>
    <property type="match status" value="1"/>
</dbReference>
<evidence type="ECO:0000313" key="3">
    <source>
        <dbReference type="EMBL" id="NMH88987.1"/>
    </source>
</evidence>
<evidence type="ECO:0000256" key="1">
    <source>
        <dbReference type="PROSITE-ProRule" id="PRU00339"/>
    </source>
</evidence>
<keyword evidence="2" id="KW-0732">Signal</keyword>
<dbReference type="InterPro" id="IPR011990">
    <property type="entry name" value="TPR-like_helical_dom_sf"/>
</dbReference>